<keyword evidence="2" id="KW-1185">Reference proteome</keyword>
<dbReference type="InterPro" id="IPR036291">
    <property type="entry name" value="NAD(P)-bd_dom_sf"/>
</dbReference>
<dbReference type="EMBL" id="FNZH01000005">
    <property type="protein sequence ID" value="SEJ54558.1"/>
    <property type="molecule type" value="Genomic_DNA"/>
</dbReference>
<name>A0A1H6ZMR5_9BACT</name>
<reference evidence="2" key="1">
    <citation type="submission" date="2016-10" db="EMBL/GenBank/DDBJ databases">
        <authorList>
            <person name="Varghese N."/>
            <person name="Submissions S."/>
        </authorList>
    </citation>
    <scope>NUCLEOTIDE SEQUENCE [LARGE SCALE GENOMIC DNA]</scope>
    <source>
        <strain evidence="2">IBRC-M 10761</strain>
    </source>
</reference>
<proteinExistence type="predicted"/>
<protein>
    <submittedName>
        <fullName evidence="1">Nucleoside-diphosphate-sugar epimerase</fullName>
    </submittedName>
</protein>
<accession>A0A1H6ZMR5</accession>
<dbReference type="SUPFAM" id="SSF51735">
    <property type="entry name" value="NAD(P)-binding Rossmann-fold domains"/>
    <property type="match status" value="1"/>
</dbReference>
<dbReference type="AlphaFoldDB" id="A0A1H6ZMR5"/>
<dbReference type="RefSeq" id="WP_092176169.1">
    <property type="nucleotide sequence ID" value="NZ_FNZH01000005.1"/>
</dbReference>
<dbReference type="Proteomes" id="UP000199403">
    <property type="component" value="Unassembled WGS sequence"/>
</dbReference>
<organism evidence="1 2">
    <name type="scientific">Cyclobacterium xiamenense</name>
    <dbReference type="NCBI Taxonomy" id="1297121"/>
    <lineage>
        <taxon>Bacteria</taxon>
        <taxon>Pseudomonadati</taxon>
        <taxon>Bacteroidota</taxon>
        <taxon>Cytophagia</taxon>
        <taxon>Cytophagales</taxon>
        <taxon>Cyclobacteriaceae</taxon>
        <taxon>Cyclobacterium</taxon>
    </lineage>
</organism>
<evidence type="ECO:0000313" key="2">
    <source>
        <dbReference type="Proteomes" id="UP000199403"/>
    </source>
</evidence>
<gene>
    <name evidence="1" type="ORF">SAMN05192553_1055</name>
</gene>
<dbReference type="Gene3D" id="3.40.50.720">
    <property type="entry name" value="NAD(P)-binding Rossmann-like Domain"/>
    <property type="match status" value="1"/>
</dbReference>
<dbReference type="STRING" id="1416801.SAMN05192553_1055"/>
<dbReference type="OrthoDB" id="751203at2"/>
<evidence type="ECO:0000313" key="1">
    <source>
        <dbReference type="EMBL" id="SEJ54558.1"/>
    </source>
</evidence>
<sequence>MHISIIGLGWLGLPLASFLQQKGHSVKGSTSSLEKKETLERQGIRAERLLLDPLPVHAVPAQLFETDILYINIPPGRRRHPDEYHPQQIQFLREAIEQHQIGKVIYVSATSVYPSKNQLARETDFLSADTTGNPALWNAEQLLWENKAYDLTVVRFGGLLGDDRIPGRYFSGKENVPGHPPVNYIHRTDAVRAIHWIIAQNLWNETFNIISPEHPDKKTVFEKNAQDMGFPPPASYEQPPQQMWKEISCEKWLKTGFSFHFPDPLAFTYST</sequence>